<dbReference type="EMBL" id="JBHSXX010000001">
    <property type="protein sequence ID" value="MFC6867085.1"/>
    <property type="molecule type" value="Genomic_DNA"/>
</dbReference>
<dbReference type="RefSeq" id="WP_345394510.1">
    <property type="nucleotide sequence ID" value="NZ_BAABLA010000022.1"/>
</dbReference>
<name>A0ABW2BVN4_9PSEU</name>
<keyword evidence="1" id="KW-0812">Transmembrane</keyword>
<sequence>MSPVVPVALVQVVLGLAMFGIAQWARVRVGRLVPAHLPEPERRRRIALLLRGVWACRIFGLVLIGMVLVTAAINAT</sequence>
<dbReference type="Proteomes" id="UP001596337">
    <property type="component" value="Unassembled WGS sequence"/>
</dbReference>
<proteinExistence type="predicted"/>
<organism evidence="2 3">
    <name type="scientific">Haloechinothrix salitolerans</name>
    <dbReference type="NCBI Taxonomy" id="926830"/>
    <lineage>
        <taxon>Bacteria</taxon>
        <taxon>Bacillati</taxon>
        <taxon>Actinomycetota</taxon>
        <taxon>Actinomycetes</taxon>
        <taxon>Pseudonocardiales</taxon>
        <taxon>Pseudonocardiaceae</taxon>
        <taxon>Haloechinothrix</taxon>
    </lineage>
</organism>
<feature type="transmembrane region" description="Helical" evidence="1">
    <location>
        <begin position="48"/>
        <end position="73"/>
    </location>
</feature>
<accession>A0ABW2BVN4</accession>
<evidence type="ECO:0000256" key="1">
    <source>
        <dbReference type="SAM" id="Phobius"/>
    </source>
</evidence>
<evidence type="ECO:0000313" key="2">
    <source>
        <dbReference type="EMBL" id="MFC6867085.1"/>
    </source>
</evidence>
<protein>
    <submittedName>
        <fullName evidence="2">Uncharacterized protein</fullName>
    </submittedName>
</protein>
<gene>
    <name evidence="2" type="ORF">ACFQGD_07990</name>
</gene>
<keyword evidence="3" id="KW-1185">Reference proteome</keyword>
<feature type="transmembrane region" description="Helical" evidence="1">
    <location>
        <begin position="6"/>
        <end position="27"/>
    </location>
</feature>
<comment type="caution">
    <text evidence="2">The sequence shown here is derived from an EMBL/GenBank/DDBJ whole genome shotgun (WGS) entry which is preliminary data.</text>
</comment>
<reference evidence="3" key="1">
    <citation type="journal article" date="2019" name="Int. J. Syst. Evol. Microbiol.">
        <title>The Global Catalogue of Microorganisms (GCM) 10K type strain sequencing project: providing services to taxonomists for standard genome sequencing and annotation.</title>
        <authorList>
            <consortium name="The Broad Institute Genomics Platform"/>
            <consortium name="The Broad Institute Genome Sequencing Center for Infectious Disease"/>
            <person name="Wu L."/>
            <person name="Ma J."/>
        </authorList>
    </citation>
    <scope>NUCLEOTIDE SEQUENCE [LARGE SCALE GENOMIC DNA]</scope>
    <source>
        <strain evidence="3">KCTC 32255</strain>
    </source>
</reference>
<evidence type="ECO:0000313" key="3">
    <source>
        <dbReference type="Proteomes" id="UP001596337"/>
    </source>
</evidence>
<keyword evidence="1" id="KW-0472">Membrane</keyword>
<keyword evidence="1" id="KW-1133">Transmembrane helix</keyword>